<accession>A0A833JCL0</accession>
<dbReference type="Proteomes" id="UP000469949">
    <property type="component" value="Unassembled WGS sequence"/>
</dbReference>
<proteinExistence type="predicted"/>
<protein>
    <submittedName>
        <fullName evidence="1">Uncharacterized protein</fullName>
    </submittedName>
</protein>
<gene>
    <name evidence="1" type="ORF">F8B43_0001</name>
</gene>
<name>A0A833JCL0_9HYPH</name>
<comment type="caution">
    <text evidence="1">The sequence shown here is derived from an EMBL/GenBank/DDBJ whole genome shotgun (WGS) entry which is preliminary data.</text>
</comment>
<dbReference type="RefSeq" id="WP_152275541.1">
    <property type="nucleotide sequence ID" value="NZ_WEKV01000001.1"/>
</dbReference>
<dbReference type="EMBL" id="WEKV01000001">
    <property type="protein sequence ID" value="KAB7787996.1"/>
    <property type="molecule type" value="Genomic_DNA"/>
</dbReference>
<sequence>MGARKIVDEAAIVALLEKGGTYMEVAAELGLSEGRVARVAAQHSESSPAFRERLLAHRAARVQHGRQIMAAINAVKVPVWVKRADLESDFRDTARYFGEDAALRHCRQLLAEVRGVA</sequence>
<reference evidence="1 2" key="1">
    <citation type="submission" date="2019-10" db="EMBL/GenBank/DDBJ databases">
        <title>Draft Genome Sequence of the Caffeine Degrading Methylotroph Methylorubrum populi PINKEL.</title>
        <authorList>
            <person name="Dawson S.C."/>
            <person name="Zhang X."/>
            <person name="Wright M.E."/>
            <person name="Sharma G."/>
            <person name="Langner J.T."/>
            <person name="Ditty J.L."/>
            <person name="Subuyuj G.A."/>
        </authorList>
    </citation>
    <scope>NUCLEOTIDE SEQUENCE [LARGE SCALE GENOMIC DNA]</scope>
    <source>
        <strain evidence="1 2">Pinkel</strain>
    </source>
</reference>
<dbReference type="AlphaFoldDB" id="A0A833JCL0"/>
<organism evidence="1 2">
    <name type="scientific">Methylorubrum populi</name>
    <dbReference type="NCBI Taxonomy" id="223967"/>
    <lineage>
        <taxon>Bacteria</taxon>
        <taxon>Pseudomonadati</taxon>
        <taxon>Pseudomonadota</taxon>
        <taxon>Alphaproteobacteria</taxon>
        <taxon>Hyphomicrobiales</taxon>
        <taxon>Methylobacteriaceae</taxon>
        <taxon>Methylorubrum</taxon>
    </lineage>
</organism>
<evidence type="ECO:0000313" key="1">
    <source>
        <dbReference type="EMBL" id="KAB7787996.1"/>
    </source>
</evidence>
<evidence type="ECO:0000313" key="2">
    <source>
        <dbReference type="Proteomes" id="UP000469949"/>
    </source>
</evidence>